<evidence type="ECO:0000256" key="1">
    <source>
        <dbReference type="SAM" id="MobiDB-lite"/>
    </source>
</evidence>
<feature type="compositionally biased region" description="Basic and acidic residues" evidence="1">
    <location>
        <begin position="9"/>
        <end position="18"/>
    </location>
</feature>
<proteinExistence type="predicted"/>
<reference evidence="4" key="1">
    <citation type="submission" date="2020-12" db="EMBL/GenBank/DDBJ databases">
        <title>Hymenobacter sp.</title>
        <authorList>
            <person name="Kim M.K."/>
        </authorList>
    </citation>
    <scope>NUCLEOTIDE SEQUENCE [LARGE SCALE GENOMIC DNA]</scope>
    <source>
        <strain evidence="4">BT325</strain>
    </source>
</reference>
<accession>A0ABS0Y5F7</accession>
<feature type="transmembrane region" description="Helical" evidence="2">
    <location>
        <begin position="222"/>
        <end position="242"/>
    </location>
</feature>
<name>A0ABS0Y5F7_9HYPH</name>
<feature type="compositionally biased region" description="Polar residues" evidence="1">
    <location>
        <begin position="62"/>
        <end position="74"/>
    </location>
</feature>
<keyword evidence="2" id="KW-1133">Transmembrane helix</keyword>
<protein>
    <submittedName>
        <fullName evidence="3">Uncharacterized protein</fullName>
    </submittedName>
</protein>
<feature type="region of interest" description="Disordered" evidence="1">
    <location>
        <begin position="1"/>
        <end position="102"/>
    </location>
</feature>
<organism evidence="3 4">
    <name type="scientific">Microvirga splendida</name>
    <dbReference type="NCBI Taxonomy" id="2795727"/>
    <lineage>
        <taxon>Bacteria</taxon>
        <taxon>Pseudomonadati</taxon>
        <taxon>Pseudomonadota</taxon>
        <taxon>Alphaproteobacteria</taxon>
        <taxon>Hyphomicrobiales</taxon>
        <taxon>Methylobacteriaceae</taxon>
        <taxon>Microvirga</taxon>
    </lineage>
</organism>
<keyword evidence="4" id="KW-1185">Reference proteome</keyword>
<evidence type="ECO:0000313" key="4">
    <source>
        <dbReference type="Proteomes" id="UP000620670"/>
    </source>
</evidence>
<dbReference type="RefSeq" id="WP_199050758.1">
    <property type="nucleotide sequence ID" value="NZ_JAELXT010000026.1"/>
</dbReference>
<feature type="region of interest" description="Disordered" evidence="1">
    <location>
        <begin position="141"/>
        <end position="162"/>
    </location>
</feature>
<keyword evidence="2" id="KW-0472">Membrane</keyword>
<keyword evidence="2" id="KW-0812">Transmembrane</keyword>
<comment type="caution">
    <text evidence="3">The sequence shown here is derived from an EMBL/GenBank/DDBJ whole genome shotgun (WGS) entry which is preliminary data.</text>
</comment>
<feature type="transmembrane region" description="Helical" evidence="2">
    <location>
        <begin position="254"/>
        <end position="274"/>
    </location>
</feature>
<gene>
    <name evidence="3" type="ORF">JAO75_19240</name>
</gene>
<sequence length="289" mass="31222">MSKSPKRPSQRDEPRRQNVEAGVQRPKPSTGKGQAASKKANTALDSSGAGMPDEGLERPKGKNSSGLPHVQSDTLALDSNLATEGNRNTPDRQGAYRKIRDEVEQLVQTGALADHLAPTESHPGSVSDPPHPSEWVEMQPAQELESTESLPMAPNLKGESREKGKRTFHNSLEGTVQQAITVWNPSLKAASERVRGASGRVKVWAQEKSEHRVNRGDKAEQLANPVYLLGAITLGIPALLLIPLVGMNPGVQEGTFMTVVTFLAVSAFVTAAVFEIKRLADQSSDDEYH</sequence>
<evidence type="ECO:0000313" key="3">
    <source>
        <dbReference type="EMBL" id="MBJ6127540.1"/>
    </source>
</evidence>
<evidence type="ECO:0000256" key="2">
    <source>
        <dbReference type="SAM" id="Phobius"/>
    </source>
</evidence>
<dbReference type="Proteomes" id="UP000620670">
    <property type="component" value="Unassembled WGS sequence"/>
</dbReference>
<dbReference type="EMBL" id="JAELXT010000026">
    <property type="protein sequence ID" value="MBJ6127540.1"/>
    <property type="molecule type" value="Genomic_DNA"/>
</dbReference>